<sequence length="96" mass="10072">MHESTGSKCYSVDGVYVVLSPSRSAWEVPSSSGALLRVDSYRSNLLSVFPPCGSGGWCLRGSFSSLSPSLFLEVHEGVFIKSPIGGGSGSMSVKKP</sequence>
<dbReference type="AlphaFoldDB" id="K3YX27"/>
<evidence type="ECO:0000313" key="2">
    <source>
        <dbReference type="Proteomes" id="UP000004995"/>
    </source>
</evidence>
<protein>
    <submittedName>
        <fullName evidence="1">Uncharacterized protein</fullName>
    </submittedName>
</protein>
<evidence type="ECO:0000313" key="1">
    <source>
        <dbReference type="EnsemblPlants" id="KQL30083"/>
    </source>
</evidence>
<reference evidence="1" key="2">
    <citation type="submission" date="2018-08" db="UniProtKB">
        <authorList>
            <consortium name="EnsemblPlants"/>
        </authorList>
    </citation>
    <scope>IDENTIFICATION</scope>
    <source>
        <strain evidence="1">Yugu1</strain>
    </source>
</reference>
<name>K3YX27_SETIT</name>
<dbReference type="EMBL" id="AGNK02000393">
    <property type="status" value="NOT_ANNOTATED_CDS"/>
    <property type="molecule type" value="Genomic_DNA"/>
</dbReference>
<reference evidence="2" key="1">
    <citation type="journal article" date="2012" name="Nat. Biotechnol.">
        <title>Reference genome sequence of the model plant Setaria.</title>
        <authorList>
            <person name="Bennetzen J.L."/>
            <person name="Schmutz J."/>
            <person name="Wang H."/>
            <person name="Percifield R."/>
            <person name="Hawkins J."/>
            <person name="Pontaroli A.C."/>
            <person name="Estep M."/>
            <person name="Feng L."/>
            <person name="Vaughn J.N."/>
            <person name="Grimwood J."/>
            <person name="Jenkins J."/>
            <person name="Barry K."/>
            <person name="Lindquist E."/>
            <person name="Hellsten U."/>
            <person name="Deshpande S."/>
            <person name="Wang X."/>
            <person name="Wu X."/>
            <person name="Mitros T."/>
            <person name="Triplett J."/>
            <person name="Yang X."/>
            <person name="Ye C.Y."/>
            <person name="Mauro-Herrera M."/>
            <person name="Wang L."/>
            <person name="Li P."/>
            <person name="Sharma M."/>
            <person name="Sharma R."/>
            <person name="Ronald P.C."/>
            <person name="Panaud O."/>
            <person name="Kellogg E.A."/>
            <person name="Brutnell T.P."/>
            <person name="Doust A.N."/>
            <person name="Tuskan G.A."/>
            <person name="Rokhsar D."/>
            <person name="Devos K.M."/>
        </authorList>
    </citation>
    <scope>NUCLEOTIDE SEQUENCE [LARGE SCALE GENOMIC DNA]</scope>
    <source>
        <strain evidence="2">cv. Yugu1</strain>
    </source>
</reference>
<accession>K3YX27</accession>
<organism evidence="1 2">
    <name type="scientific">Setaria italica</name>
    <name type="common">Foxtail millet</name>
    <name type="synonym">Panicum italicum</name>
    <dbReference type="NCBI Taxonomy" id="4555"/>
    <lineage>
        <taxon>Eukaryota</taxon>
        <taxon>Viridiplantae</taxon>
        <taxon>Streptophyta</taxon>
        <taxon>Embryophyta</taxon>
        <taxon>Tracheophyta</taxon>
        <taxon>Spermatophyta</taxon>
        <taxon>Magnoliopsida</taxon>
        <taxon>Liliopsida</taxon>
        <taxon>Poales</taxon>
        <taxon>Poaceae</taxon>
        <taxon>PACMAD clade</taxon>
        <taxon>Panicoideae</taxon>
        <taxon>Panicodae</taxon>
        <taxon>Paniceae</taxon>
        <taxon>Cenchrinae</taxon>
        <taxon>Setaria</taxon>
    </lineage>
</organism>
<keyword evidence="2" id="KW-1185">Reference proteome</keyword>
<proteinExistence type="predicted"/>
<dbReference type="Gramene" id="KQL30083">
    <property type="protein sequence ID" value="KQL30083"/>
    <property type="gene ID" value="SETIT_018823mg"/>
</dbReference>
<dbReference type="Proteomes" id="UP000004995">
    <property type="component" value="Unassembled WGS sequence"/>
</dbReference>
<dbReference type="EnsemblPlants" id="KQL30083">
    <property type="protein sequence ID" value="KQL30083"/>
    <property type="gene ID" value="SETIT_018823mg"/>
</dbReference>
<dbReference type="InParanoid" id="K3YX27"/>
<dbReference type="HOGENOM" id="CLU_2363639_0_0_1"/>